<dbReference type="EMBL" id="VSSQ01034188">
    <property type="protein sequence ID" value="MPM86054.1"/>
    <property type="molecule type" value="Genomic_DNA"/>
</dbReference>
<dbReference type="AlphaFoldDB" id="A0A645D9P1"/>
<dbReference type="Pfam" id="PF13508">
    <property type="entry name" value="Acetyltransf_7"/>
    <property type="match status" value="1"/>
</dbReference>
<accession>A0A645D9P1</accession>
<name>A0A645D9P1_9ZZZZ</name>
<dbReference type="PROSITE" id="PS51186">
    <property type="entry name" value="GNAT"/>
    <property type="match status" value="1"/>
</dbReference>
<proteinExistence type="predicted"/>
<gene>
    <name evidence="2" type="ORF">SDC9_133137</name>
</gene>
<dbReference type="CDD" id="cd04301">
    <property type="entry name" value="NAT_SF"/>
    <property type="match status" value="1"/>
</dbReference>
<comment type="caution">
    <text evidence="2">The sequence shown here is derived from an EMBL/GenBank/DDBJ whole genome shotgun (WGS) entry which is preliminary data.</text>
</comment>
<dbReference type="InterPro" id="IPR000182">
    <property type="entry name" value="GNAT_dom"/>
</dbReference>
<dbReference type="Gene3D" id="3.40.630.30">
    <property type="match status" value="1"/>
</dbReference>
<protein>
    <recommendedName>
        <fullName evidence="1">N-acetyltransferase domain-containing protein</fullName>
    </recommendedName>
</protein>
<organism evidence="2">
    <name type="scientific">bioreactor metagenome</name>
    <dbReference type="NCBI Taxonomy" id="1076179"/>
    <lineage>
        <taxon>unclassified sequences</taxon>
        <taxon>metagenomes</taxon>
        <taxon>ecological metagenomes</taxon>
    </lineage>
</organism>
<sequence length="101" mass="11483">MFYRKFFVAEADGQVLAFGGVKAADWASRTHILYLSAVAPEKRGRGLGRAMIRARVDWVTGNFKSGRLLVSAAKPRRFRDHGFEAIRDSELDGRQLLIRRF</sequence>
<feature type="domain" description="N-acetyltransferase" evidence="1">
    <location>
        <begin position="1"/>
        <end position="101"/>
    </location>
</feature>
<dbReference type="GO" id="GO:0016747">
    <property type="term" value="F:acyltransferase activity, transferring groups other than amino-acyl groups"/>
    <property type="evidence" value="ECO:0007669"/>
    <property type="project" value="InterPro"/>
</dbReference>
<reference evidence="2" key="1">
    <citation type="submission" date="2019-08" db="EMBL/GenBank/DDBJ databases">
        <authorList>
            <person name="Kucharzyk K."/>
            <person name="Murdoch R.W."/>
            <person name="Higgins S."/>
            <person name="Loffler F."/>
        </authorList>
    </citation>
    <scope>NUCLEOTIDE SEQUENCE</scope>
</reference>
<dbReference type="InterPro" id="IPR016181">
    <property type="entry name" value="Acyl_CoA_acyltransferase"/>
</dbReference>
<dbReference type="SUPFAM" id="SSF55729">
    <property type="entry name" value="Acyl-CoA N-acyltransferases (Nat)"/>
    <property type="match status" value="1"/>
</dbReference>
<evidence type="ECO:0000313" key="2">
    <source>
        <dbReference type="EMBL" id="MPM86054.1"/>
    </source>
</evidence>
<evidence type="ECO:0000259" key="1">
    <source>
        <dbReference type="PROSITE" id="PS51186"/>
    </source>
</evidence>